<dbReference type="PANTHER" id="PTHR43569">
    <property type="entry name" value="AMIDOHYDROLASE"/>
    <property type="match status" value="1"/>
</dbReference>
<dbReference type="Proteomes" id="UP001530400">
    <property type="component" value="Unassembled WGS sequence"/>
</dbReference>
<sequence length="342" mass="37967">MSSGSRYPREVVDPHHHFIDTANNSFQSFFKSLAGDVVFLPSQYTNDVIEPLRKIGVNVYGTVHVEAMPNDGADEVSWVENMPDANYVKAYVASCDLTLDNVEEELVKVVNAAPGKVRGIRWILDCVGKFEGGKTATHPATLRHDGIDYLKSTSFERGLAQLEKHGLSFDLQCAPIQLVESAAALFGKYPSLKVCIDHLGKPRRLLGEDLLEDGSVNANNTLDSAEVEMWRTGMKSMAALPNVYVKLSMMGYAIPGWTRTPERQALLKSLVRETISMFGVRRCMVAWNWHVNGAVSDGDGASNAGPDAVELLEKFMWFFEGYTEEDQAWLFSGTAKEFYRLG</sequence>
<feature type="domain" description="Amidohydrolase-related" evidence="2">
    <location>
        <begin position="12"/>
        <end position="341"/>
    </location>
</feature>
<dbReference type="InterPro" id="IPR032466">
    <property type="entry name" value="Metal_Hydrolase"/>
</dbReference>
<organism evidence="3 4">
    <name type="scientific">Cyclotella atomus</name>
    <dbReference type="NCBI Taxonomy" id="382360"/>
    <lineage>
        <taxon>Eukaryota</taxon>
        <taxon>Sar</taxon>
        <taxon>Stramenopiles</taxon>
        <taxon>Ochrophyta</taxon>
        <taxon>Bacillariophyta</taxon>
        <taxon>Coscinodiscophyceae</taxon>
        <taxon>Thalassiosirophycidae</taxon>
        <taxon>Stephanodiscales</taxon>
        <taxon>Stephanodiscaceae</taxon>
        <taxon>Cyclotella</taxon>
    </lineage>
</organism>
<evidence type="ECO:0000259" key="2">
    <source>
        <dbReference type="Pfam" id="PF04909"/>
    </source>
</evidence>
<dbReference type="Pfam" id="PF04909">
    <property type="entry name" value="Amidohydro_2"/>
    <property type="match status" value="1"/>
</dbReference>
<evidence type="ECO:0000313" key="3">
    <source>
        <dbReference type="EMBL" id="KAL3774772.1"/>
    </source>
</evidence>
<dbReference type="EMBL" id="JALLPJ020001179">
    <property type="protein sequence ID" value="KAL3774772.1"/>
    <property type="molecule type" value="Genomic_DNA"/>
</dbReference>
<dbReference type="Gene3D" id="3.20.20.140">
    <property type="entry name" value="Metal-dependent hydrolases"/>
    <property type="match status" value="1"/>
</dbReference>
<keyword evidence="4" id="KW-1185">Reference proteome</keyword>
<comment type="similarity">
    <text evidence="1">Belongs to the metallo-dependent hydrolases superfamily.</text>
</comment>
<evidence type="ECO:0000256" key="1">
    <source>
        <dbReference type="ARBA" id="ARBA00038310"/>
    </source>
</evidence>
<accession>A0ABD3NIF5</accession>
<dbReference type="InterPro" id="IPR052350">
    <property type="entry name" value="Metallo-dep_Lactonases"/>
</dbReference>
<reference evidence="3 4" key="1">
    <citation type="submission" date="2024-10" db="EMBL/GenBank/DDBJ databases">
        <title>Updated reference genomes for cyclostephanoid diatoms.</title>
        <authorList>
            <person name="Roberts W.R."/>
            <person name="Alverson A.J."/>
        </authorList>
    </citation>
    <scope>NUCLEOTIDE SEQUENCE [LARGE SCALE GENOMIC DNA]</scope>
    <source>
        <strain evidence="3 4">AJA010-31</strain>
    </source>
</reference>
<name>A0ABD3NIF5_9STRA</name>
<evidence type="ECO:0000313" key="4">
    <source>
        <dbReference type="Proteomes" id="UP001530400"/>
    </source>
</evidence>
<dbReference type="AlphaFoldDB" id="A0ABD3NIF5"/>
<comment type="caution">
    <text evidence="3">The sequence shown here is derived from an EMBL/GenBank/DDBJ whole genome shotgun (WGS) entry which is preliminary data.</text>
</comment>
<protein>
    <recommendedName>
        <fullName evidence="2">Amidohydrolase-related domain-containing protein</fullName>
    </recommendedName>
</protein>
<proteinExistence type="inferred from homology"/>
<dbReference type="PANTHER" id="PTHR43569:SF2">
    <property type="entry name" value="AMIDOHYDROLASE-RELATED DOMAIN-CONTAINING PROTEIN"/>
    <property type="match status" value="1"/>
</dbReference>
<gene>
    <name evidence="3" type="ORF">ACHAWO_012209</name>
</gene>
<dbReference type="SUPFAM" id="SSF51556">
    <property type="entry name" value="Metallo-dependent hydrolases"/>
    <property type="match status" value="1"/>
</dbReference>
<dbReference type="InterPro" id="IPR006680">
    <property type="entry name" value="Amidohydro-rel"/>
</dbReference>